<evidence type="ECO:0000313" key="2">
    <source>
        <dbReference type="Proteomes" id="UP000292362"/>
    </source>
</evidence>
<organism evidence="1 2">
    <name type="scientific">Hamiltosporidium tvaerminnensis</name>
    <dbReference type="NCBI Taxonomy" id="1176355"/>
    <lineage>
        <taxon>Eukaryota</taxon>
        <taxon>Fungi</taxon>
        <taxon>Fungi incertae sedis</taxon>
        <taxon>Microsporidia</taxon>
        <taxon>Dubosqiidae</taxon>
        <taxon>Hamiltosporidium</taxon>
    </lineage>
</organism>
<evidence type="ECO:0000313" key="1">
    <source>
        <dbReference type="EMBL" id="TBU03326.1"/>
    </source>
</evidence>
<dbReference type="VEuPathDB" id="MicrosporidiaDB:CWI37_0313p0020"/>
<proteinExistence type="predicted"/>
<sequence>MNLRMVLNISTSLCCRNIEIDSLDFNNYLVFEQSYLEINQEFFKTLEETQDKIYILLQIVSPTFSKILSDTNLIISKSLELIIKSEIVTYLSKYNYSEIYTDSVLILESIKSISRSKISEIQLLNKLFNGNEKRQKPITNIFRLIFRQPKYTINYQRVELLRSSSNLLLSICNHLAISEFLFSKNDFSKLLENFFLILQKYYLVKESLKELNSLPIICRSY</sequence>
<comment type="caution">
    <text evidence="1">The sequence shown here is derived from an EMBL/GenBank/DDBJ whole genome shotgun (WGS) entry which is preliminary data.</text>
</comment>
<accession>A0A4Q9L7M0</accession>
<dbReference type="EMBL" id="PITJ01000313">
    <property type="protein sequence ID" value="TBU03326.1"/>
    <property type="molecule type" value="Genomic_DNA"/>
</dbReference>
<dbReference type="AlphaFoldDB" id="A0A4Q9L7M0"/>
<name>A0A4Q9L7M0_9MICR</name>
<dbReference type="Proteomes" id="UP000292362">
    <property type="component" value="Unassembled WGS sequence"/>
</dbReference>
<reference evidence="1 2" key="1">
    <citation type="submission" date="2017-12" db="EMBL/GenBank/DDBJ databases">
        <authorList>
            <person name="Pombert J.-F."/>
            <person name="Haag K.L."/>
            <person name="Ebert D."/>
        </authorList>
    </citation>
    <scope>NUCLEOTIDE SEQUENCE [LARGE SCALE GENOMIC DNA]</scope>
    <source>
        <strain evidence="1">FI-OER-3-3</strain>
    </source>
</reference>
<protein>
    <submittedName>
        <fullName evidence="1">Uncharacterized protein</fullName>
    </submittedName>
</protein>
<gene>
    <name evidence="1" type="ORF">CWI37_0313p0020</name>
</gene>